<evidence type="ECO:0000313" key="2">
    <source>
        <dbReference type="EMBL" id="KAK0131512.1"/>
    </source>
</evidence>
<dbReference type="AlphaFoldDB" id="A0AA47NP71"/>
<evidence type="ECO:0000256" key="1">
    <source>
        <dbReference type="SAM" id="SignalP"/>
    </source>
</evidence>
<name>A0AA47NP71_MERPO</name>
<comment type="caution">
    <text evidence="2">The sequence shown here is derived from an EMBL/GenBank/DDBJ whole genome shotgun (WGS) entry which is preliminary data.</text>
</comment>
<gene>
    <name evidence="2" type="ORF">N1851_033766</name>
</gene>
<protein>
    <recommendedName>
        <fullName evidence="4">Secreted protein</fullName>
    </recommendedName>
</protein>
<feature type="signal peptide" evidence="1">
    <location>
        <begin position="1"/>
        <end position="29"/>
    </location>
</feature>
<evidence type="ECO:0008006" key="4">
    <source>
        <dbReference type="Google" id="ProtNLM"/>
    </source>
</evidence>
<dbReference type="Proteomes" id="UP001174136">
    <property type="component" value="Unassembled WGS sequence"/>
</dbReference>
<sequence>MERMRRWSVQHSSALIIALVLSTSRRSWERTMTKLDYCNALLSGIPNKSIQKLQHIQNSAARILLRVRKYEHITPILHSLHWLPISARINYKVSLLTFQCIHGNAPQYLKELLTPQTSARSLRSTNSHRLLPPRTKSRTLGDRAFCSSAPRLWNTLPEHLRLRLYQLRLVSSELPSCLVVFRHRVENGVLHKDTHSSTYEGQEEHLTDNHYARVAGGAVCHGRSFKKEEAHGCGFH</sequence>
<evidence type="ECO:0000313" key="3">
    <source>
        <dbReference type="Proteomes" id="UP001174136"/>
    </source>
</evidence>
<proteinExistence type="predicted"/>
<keyword evidence="1" id="KW-0732">Signal</keyword>
<reference evidence="2" key="1">
    <citation type="journal article" date="2023" name="Front. Mar. Sci.">
        <title>A new Merluccius polli reference genome to investigate the effects of global change in West African waters.</title>
        <authorList>
            <person name="Mateo J.L."/>
            <person name="Blanco-Fernandez C."/>
            <person name="Garcia-Vazquez E."/>
            <person name="Machado-Schiaffino G."/>
        </authorList>
    </citation>
    <scope>NUCLEOTIDE SEQUENCE</scope>
    <source>
        <strain evidence="2">C29</strain>
        <tissue evidence="2">Fin</tissue>
    </source>
</reference>
<feature type="chain" id="PRO_5041406899" description="Secreted protein" evidence="1">
    <location>
        <begin position="30"/>
        <end position="236"/>
    </location>
</feature>
<keyword evidence="3" id="KW-1185">Reference proteome</keyword>
<dbReference type="EMBL" id="JAOPHQ010006540">
    <property type="protein sequence ID" value="KAK0131512.1"/>
    <property type="molecule type" value="Genomic_DNA"/>
</dbReference>
<accession>A0AA47NP71</accession>
<organism evidence="2 3">
    <name type="scientific">Merluccius polli</name>
    <name type="common">Benguela hake</name>
    <name type="synonym">Merluccius cadenati</name>
    <dbReference type="NCBI Taxonomy" id="89951"/>
    <lineage>
        <taxon>Eukaryota</taxon>
        <taxon>Metazoa</taxon>
        <taxon>Chordata</taxon>
        <taxon>Craniata</taxon>
        <taxon>Vertebrata</taxon>
        <taxon>Euteleostomi</taxon>
        <taxon>Actinopterygii</taxon>
        <taxon>Neopterygii</taxon>
        <taxon>Teleostei</taxon>
        <taxon>Neoteleostei</taxon>
        <taxon>Acanthomorphata</taxon>
        <taxon>Zeiogadaria</taxon>
        <taxon>Gadariae</taxon>
        <taxon>Gadiformes</taxon>
        <taxon>Gadoidei</taxon>
        <taxon>Merlucciidae</taxon>
        <taxon>Merluccius</taxon>
    </lineage>
</organism>